<dbReference type="STRING" id="1802579.A2310_06215"/>
<comment type="caution">
    <text evidence="7">The sequence shown here is derived from an EMBL/GenBank/DDBJ whole genome shotgun (WGS) entry which is preliminary data.</text>
</comment>
<dbReference type="EMBL" id="MEUB01000020">
    <property type="protein sequence ID" value="OGC23188.1"/>
    <property type="molecule type" value="Genomic_DNA"/>
</dbReference>
<dbReference type="FunFam" id="3.30.1490.10:FF:000001">
    <property type="entry name" value="30S ribosomal protein S8"/>
    <property type="match status" value="1"/>
</dbReference>
<dbReference type="InterPro" id="IPR035987">
    <property type="entry name" value="Ribosomal_uS8_sf"/>
</dbReference>
<keyword evidence="2 5" id="KW-0689">Ribosomal protein</keyword>
<keyword evidence="5" id="KW-0694">RNA-binding</keyword>
<dbReference type="AlphaFoldDB" id="A0A1F4SRW9"/>
<dbReference type="NCBIfam" id="NF001109">
    <property type="entry name" value="PRK00136.1"/>
    <property type="match status" value="1"/>
</dbReference>
<evidence type="ECO:0000256" key="3">
    <source>
        <dbReference type="ARBA" id="ARBA00023274"/>
    </source>
</evidence>
<dbReference type="PROSITE" id="PS00053">
    <property type="entry name" value="RIBOSOMAL_S8"/>
    <property type="match status" value="1"/>
</dbReference>
<dbReference type="GO" id="GO:0003735">
    <property type="term" value="F:structural constituent of ribosome"/>
    <property type="evidence" value="ECO:0007669"/>
    <property type="project" value="InterPro"/>
</dbReference>
<dbReference type="GO" id="GO:0005737">
    <property type="term" value="C:cytoplasm"/>
    <property type="evidence" value="ECO:0007669"/>
    <property type="project" value="UniProtKB-ARBA"/>
</dbReference>
<dbReference type="GO" id="GO:0019843">
    <property type="term" value="F:rRNA binding"/>
    <property type="evidence" value="ECO:0007669"/>
    <property type="project" value="UniProtKB-UniRule"/>
</dbReference>
<dbReference type="InterPro" id="IPR000630">
    <property type="entry name" value="Ribosomal_uS8"/>
</dbReference>
<protein>
    <recommendedName>
        <fullName evidence="4 5">Small ribosomal subunit protein uS8</fullName>
    </recommendedName>
</protein>
<comment type="subunit">
    <text evidence="5">Part of the 30S ribosomal subunit. Contacts proteins S5 and S12.</text>
</comment>
<organism evidence="7 8">
    <name type="scientific">candidate division WOR-1 bacterium RIFOXYB2_FULL_37_13</name>
    <dbReference type="NCBI Taxonomy" id="1802579"/>
    <lineage>
        <taxon>Bacteria</taxon>
        <taxon>Bacillati</taxon>
        <taxon>Saganbacteria</taxon>
    </lineage>
</organism>
<proteinExistence type="inferred from homology"/>
<sequence length="135" mass="15119">MREPVSNLVCSLKNAFLRKKEIVDMPSSKLKEAICKVLVSEGFLLKYEILTKGGKNILRVFLKYSPNKYGRLDKPLIEDIKQISRPGRRVYIGAEKMPRVQSGFGISIISSPLGVMTGEAARKKNVGGEVLIYVY</sequence>
<evidence type="ECO:0000313" key="8">
    <source>
        <dbReference type="Proteomes" id="UP000178417"/>
    </source>
</evidence>
<evidence type="ECO:0000256" key="6">
    <source>
        <dbReference type="RuleBase" id="RU003660"/>
    </source>
</evidence>
<dbReference type="Proteomes" id="UP000178417">
    <property type="component" value="Unassembled WGS sequence"/>
</dbReference>
<evidence type="ECO:0000256" key="1">
    <source>
        <dbReference type="ARBA" id="ARBA00006471"/>
    </source>
</evidence>
<name>A0A1F4SRW9_UNCSA</name>
<evidence type="ECO:0000313" key="7">
    <source>
        <dbReference type="EMBL" id="OGC23188.1"/>
    </source>
</evidence>
<dbReference type="GO" id="GO:0005840">
    <property type="term" value="C:ribosome"/>
    <property type="evidence" value="ECO:0007669"/>
    <property type="project" value="UniProtKB-KW"/>
</dbReference>
<evidence type="ECO:0000256" key="2">
    <source>
        <dbReference type="ARBA" id="ARBA00022980"/>
    </source>
</evidence>
<evidence type="ECO:0000256" key="4">
    <source>
        <dbReference type="ARBA" id="ARBA00035258"/>
    </source>
</evidence>
<dbReference type="PANTHER" id="PTHR11758">
    <property type="entry name" value="40S RIBOSOMAL PROTEIN S15A"/>
    <property type="match status" value="1"/>
</dbReference>
<keyword evidence="3 5" id="KW-0687">Ribonucleoprotein</keyword>
<comment type="function">
    <text evidence="5">One of the primary rRNA binding proteins, it binds directly to 16S rRNA central domain where it helps coordinate assembly of the platform of the 30S subunit.</text>
</comment>
<dbReference type="InterPro" id="IPR047863">
    <property type="entry name" value="Ribosomal_uS8_CS"/>
</dbReference>
<dbReference type="Gene3D" id="3.30.1370.30">
    <property type="match status" value="1"/>
</dbReference>
<dbReference type="Pfam" id="PF00410">
    <property type="entry name" value="Ribosomal_S8"/>
    <property type="match status" value="1"/>
</dbReference>
<accession>A0A1F4SRW9</accession>
<evidence type="ECO:0000256" key="5">
    <source>
        <dbReference type="HAMAP-Rule" id="MF_01302"/>
    </source>
</evidence>
<dbReference type="HAMAP" id="MF_01302_B">
    <property type="entry name" value="Ribosomal_uS8_B"/>
    <property type="match status" value="1"/>
</dbReference>
<gene>
    <name evidence="5" type="primary">rpsH</name>
    <name evidence="7" type="ORF">A2310_06215</name>
</gene>
<dbReference type="GO" id="GO:1990904">
    <property type="term" value="C:ribonucleoprotein complex"/>
    <property type="evidence" value="ECO:0007669"/>
    <property type="project" value="UniProtKB-KW"/>
</dbReference>
<reference evidence="7 8" key="1">
    <citation type="journal article" date="2016" name="Nat. Commun.">
        <title>Thousands of microbial genomes shed light on interconnected biogeochemical processes in an aquifer system.</title>
        <authorList>
            <person name="Anantharaman K."/>
            <person name="Brown C.T."/>
            <person name="Hug L.A."/>
            <person name="Sharon I."/>
            <person name="Castelle C.J."/>
            <person name="Probst A.J."/>
            <person name="Thomas B.C."/>
            <person name="Singh A."/>
            <person name="Wilkins M.J."/>
            <person name="Karaoz U."/>
            <person name="Brodie E.L."/>
            <person name="Williams K.H."/>
            <person name="Hubbard S.S."/>
            <person name="Banfield J.F."/>
        </authorList>
    </citation>
    <scope>NUCLEOTIDE SEQUENCE [LARGE SCALE GENOMIC DNA]</scope>
</reference>
<dbReference type="GO" id="GO:0006412">
    <property type="term" value="P:translation"/>
    <property type="evidence" value="ECO:0007669"/>
    <property type="project" value="UniProtKB-UniRule"/>
</dbReference>
<keyword evidence="5" id="KW-0699">rRNA-binding</keyword>
<dbReference type="SUPFAM" id="SSF56047">
    <property type="entry name" value="Ribosomal protein S8"/>
    <property type="match status" value="1"/>
</dbReference>
<comment type="similarity">
    <text evidence="1 5 6">Belongs to the universal ribosomal protein uS8 family.</text>
</comment>
<dbReference type="Gene3D" id="3.30.1490.10">
    <property type="match status" value="1"/>
</dbReference>